<keyword evidence="1" id="KW-1133">Transmembrane helix</keyword>
<accession>A0A086QQA7</accession>
<organism evidence="2 3">
    <name type="scientific">Toxoplasma gondii MAS</name>
    <dbReference type="NCBI Taxonomy" id="943118"/>
    <lineage>
        <taxon>Eukaryota</taxon>
        <taxon>Sar</taxon>
        <taxon>Alveolata</taxon>
        <taxon>Apicomplexa</taxon>
        <taxon>Conoidasida</taxon>
        <taxon>Coccidia</taxon>
        <taxon>Eucoccidiorida</taxon>
        <taxon>Eimeriorina</taxon>
        <taxon>Sarcocystidae</taxon>
        <taxon>Toxoplasma</taxon>
    </lineage>
</organism>
<dbReference type="Proteomes" id="UP000028821">
    <property type="component" value="Unassembled WGS sequence"/>
</dbReference>
<dbReference type="AlphaFoldDB" id="A0A086QQA7"/>
<comment type="caution">
    <text evidence="2">The sequence shown here is derived from an EMBL/GenBank/DDBJ whole genome shotgun (WGS) entry which is preliminary data.</text>
</comment>
<dbReference type="InterPro" id="IPR036259">
    <property type="entry name" value="MFS_trans_sf"/>
</dbReference>
<keyword evidence="1 2" id="KW-0812">Transmembrane</keyword>
<gene>
    <name evidence="2" type="ORF">TGMAS_414130</name>
</gene>
<evidence type="ECO:0000256" key="1">
    <source>
        <dbReference type="SAM" id="Phobius"/>
    </source>
</evidence>
<dbReference type="SUPFAM" id="SSF103473">
    <property type="entry name" value="MFS general substrate transporter"/>
    <property type="match status" value="1"/>
</dbReference>
<name>A0A086QQA7_TOXGO</name>
<dbReference type="PANTHER" id="PTHR23525:SF1">
    <property type="entry name" value="NODULIN-LIKE DOMAIN-CONTAINING PROTEIN"/>
    <property type="match status" value="1"/>
</dbReference>
<sequence length="196" mass="21291">MEPKNVEKRDSFSTQKAVLLSTVEIRSGPMVVLERAFSCAFSSGIYEAKAPQFLSRSRSPSLLRQSNLSCSLSTTVAAFRVYLLSPVLLFAPSGRASAAVLFCLGGLCMLFCMCIVQRLAVMVLCFLLRGAFQNAVSPLTRSIIMDFTQSTKSTSSSLASALPQILRHQRTGCWRQAASDFMGVDTPVVNTTRTGT</sequence>
<proteinExistence type="predicted"/>
<dbReference type="PANTHER" id="PTHR23525">
    <property type="entry name" value="TRANSPORTER, PUTATIVE-RELATED"/>
    <property type="match status" value="1"/>
</dbReference>
<evidence type="ECO:0000313" key="3">
    <source>
        <dbReference type="Proteomes" id="UP000028821"/>
    </source>
</evidence>
<protein>
    <submittedName>
        <fullName evidence="2">Putative transmembrane protein</fullName>
    </submittedName>
</protein>
<evidence type="ECO:0000313" key="2">
    <source>
        <dbReference type="EMBL" id="KFH14789.1"/>
    </source>
</evidence>
<reference evidence="2 3" key="1">
    <citation type="submission" date="2014-04" db="EMBL/GenBank/DDBJ databases">
        <authorList>
            <person name="Sibley D."/>
            <person name="Venepally P."/>
            <person name="Karamycheva S."/>
            <person name="Hadjithomas M."/>
            <person name="Khan A."/>
            <person name="Brunk B."/>
            <person name="Roos D."/>
            <person name="Caler E."/>
            <person name="Lorenzi H."/>
        </authorList>
    </citation>
    <scope>NUCLEOTIDE SEQUENCE [LARGE SCALE GENOMIC DNA]</scope>
    <source>
        <strain evidence="2 3">MAS</strain>
    </source>
</reference>
<dbReference type="VEuPathDB" id="ToxoDB:TGMAS_414130"/>
<keyword evidence="1" id="KW-0472">Membrane</keyword>
<dbReference type="EMBL" id="AEXC02001089">
    <property type="protein sequence ID" value="KFH14789.1"/>
    <property type="molecule type" value="Genomic_DNA"/>
</dbReference>
<feature type="transmembrane region" description="Helical" evidence="1">
    <location>
        <begin position="97"/>
        <end position="128"/>
    </location>
</feature>